<evidence type="ECO:0000313" key="4">
    <source>
        <dbReference type="EMBL" id="KZM68999.1"/>
    </source>
</evidence>
<evidence type="ECO:0000256" key="2">
    <source>
        <dbReference type="SAM" id="MobiDB-lite"/>
    </source>
</evidence>
<dbReference type="EMBL" id="LWGR01000021">
    <property type="protein sequence ID" value="KZM68999.1"/>
    <property type="molecule type" value="Genomic_DNA"/>
</dbReference>
<keyword evidence="5" id="KW-1185">Reference proteome</keyword>
<comment type="caution">
    <text evidence="4">The sequence shown here is derived from an EMBL/GenBank/DDBJ whole genome shotgun (WGS) entry which is preliminary data.</text>
</comment>
<dbReference type="Proteomes" id="UP000076512">
    <property type="component" value="Unassembled WGS sequence"/>
</dbReference>
<evidence type="ECO:0000313" key="5">
    <source>
        <dbReference type="Proteomes" id="UP000076512"/>
    </source>
</evidence>
<feature type="domain" description="FHA" evidence="3">
    <location>
        <begin position="35"/>
        <end position="73"/>
    </location>
</feature>
<dbReference type="InterPro" id="IPR008984">
    <property type="entry name" value="SMAD_FHA_dom_sf"/>
</dbReference>
<dbReference type="STRING" id="455432.AWN90_14735"/>
<feature type="compositionally biased region" description="Polar residues" evidence="2">
    <location>
        <begin position="42"/>
        <end position="51"/>
    </location>
</feature>
<keyword evidence="1" id="KW-0597">Phosphoprotein</keyword>
<evidence type="ECO:0000256" key="1">
    <source>
        <dbReference type="ARBA" id="ARBA00022553"/>
    </source>
</evidence>
<gene>
    <name evidence="4" type="ORF">AWN90_14735</name>
</gene>
<dbReference type="InterPro" id="IPR000253">
    <property type="entry name" value="FHA_dom"/>
</dbReference>
<name>A0A164I0X8_9NOCA</name>
<feature type="region of interest" description="Disordered" evidence="2">
    <location>
        <begin position="79"/>
        <end position="136"/>
    </location>
</feature>
<dbReference type="SUPFAM" id="SSF49879">
    <property type="entry name" value="SMAD/FHA domain"/>
    <property type="match status" value="1"/>
</dbReference>
<feature type="region of interest" description="Disordered" evidence="2">
    <location>
        <begin position="31"/>
        <end position="67"/>
    </location>
</feature>
<evidence type="ECO:0000259" key="3">
    <source>
        <dbReference type="Pfam" id="PF00498"/>
    </source>
</evidence>
<protein>
    <recommendedName>
        <fullName evidence="3">FHA domain-containing protein</fullName>
    </recommendedName>
</protein>
<proteinExistence type="predicted"/>
<accession>A0A164I0X8</accession>
<dbReference type="Pfam" id="PF00498">
    <property type="entry name" value="FHA"/>
    <property type="match status" value="1"/>
</dbReference>
<dbReference type="AlphaFoldDB" id="A0A164I0X8"/>
<organism evidence="4 5">
    <name type="scientific">Nocardia terpenica</name>
    <dbReference type="NCBI Taxonomy" id="455432"/>
    <lineage>
        <taxon>Bacteria</taxon>
        <taxon>Bacillati</taxon>
        <taxon>Actinomycetota</taxon>
        <taxon>Actinomycetes</taxon>
        <taxon>Mycobacteriales</taxon>
        <taxon>Nocardiaceae</taxon>
        <taxon>Nocardia</taxon>
    </lineage>
</organism>
<sequence>MDSVVRVQRDRGVRGDEVVAAVEAGAVGGAQVGDGVAVPDLGSTNGTSLNGSDDLIPPHTPIPLHPDDRIHVGGWTTITVTRGAPGDGSGTGAGRAESWPHTSQKRPSIGESHAGQRAEGAAASVTGPMAVPHTSQ</sequence>
<dbReference type="Gene3D" id="2.60.200.20">
    <property type="match status" value="1"/>
</dbReference>
<reference evidence="4 5" key="1">
    <citation type="submission" date="2016-04" db="EMBL/GenBank/DDBJ databases">
        <authorList>
            <person name="Evans L.H."/>
            <person name="Alamgir A."/>
            <person name="Owens N."/>
            <person name="Weber N.D."/>
            <person name="Virtaneva K."/>
            <person name="Barbian K."/>
            <person name="Babar A."/>
            <person name="Rosenke K."/>
        </authorList>
    </citation>
    <scope>NUCLEOTIDE SEQUENCE [LARGE SCALE GENOMIC DNA]</scope>
    <source>
        <strain evidence="4 5">IFM 0406</strain>
    </source>
</reference>